<proteinExistence type="predicted"/>
<accession>A0A024WC65</accession>
<sequence length="96" mass="11601">MKKIGKYNKIIKTSDLLFNRSIEIIYDYRYCEIFQKLKDLISFNLKGVVIKEKCTDDLTFEIYDCLQNKILIKKKNEEFRADDLFKEMFEKIKQNG</sequence>
<dbReference type="AlphaFoldDB" id="A0A024WC65"/>
<gene>
    <name evidence="1" type="ORF">PFTANZ_01386</name>
</gene>
<protein>
    <submittedName>
        <fullName evidence="1">Uncharacterized protein</fullName>
    </submittedName>
</protein>
<reference evidence="1 2" key="2">
    <citation type="submission" date="2013-02" db="EMBL/GenBank/DDBJ databases">
        <title>The Genome Sequence of Plasmodium falciparum Tanzania (2000708).</title>
        <authorList>
            <consortium name="The Broad Institute Genome Sequencing Platform"/>
            <consortium name="The Broad Institute Genome Sequencing Center for Infectious Disease"/>
            <person name="Neafsey D."/>
            <person name="Cheeseman I."/>
            <person name="Volkman S."/>
            <person name="Adams J."/>
            <person name="Walker B."/>
            <person name="Young S.K."/>
            <person name="Zeng Q."/>
            <person name="Gargeya S."/>
            <person name="Fitzgerald M."/>
            <person name="Haas B."/>
            <person name="Abouelleil A."/>
            <person name="Alvarado L."/>
            <person name="Arachchi H.M."/>
            <person name="Berlin A.M."/>
            <person name="Chapman S.B."/>
            <person name="Dewar J."/>
            <person name="Goldberg J."/>
            <person name="Griggs A."/>
            <person name="Gujja S."/>
            <person name="Hansen M."/>
            <person name="Howarth C."/>
            <person name="Imamovic A."/>
            <person name="Larimer J."/>
            <person name="McCowan C."/>
            <person name="Murphy C."/>
            <person name="Neiman D."/>
            <person name="Pearson M."/>
            <person name="Priest M."/>
            <person name="Roberts A."/>
            <person name="Saif S."/>
            <person name="Shea T."/>
            <person name="Sisk P."/>
            <person name="Sykes S."/>
            <person name="Wortman J."/>
            <person name="Nusbaum C."/>
            <person name="Birren B."/>
        </authorList>
    </citation>
    <scope>NUCLEOTIDE SEQUENCE [LARGE SCALE GENOMIC DNA]</scope>
    <source>
        <strain evidence="2">Tanzania (2000708)</strain>
    </source>
</reference>
<dbReference type="Proteomes" id="UP000030708">
    <property type="component" value="Unassembled WGS sequence"/>
</dbReference>
<name>A0A024WC65_PLAFA</name>
<organism evidence="1 2">
    <name type="scientific">Plasmodium falciparum Tanzania</name>
    <name type="common">2000708</name>
    <dbReference type="NCBI Taxonomy" id="1036725"/>
    <lineage>
        <taxon>Eukaryota</taxon>
        <taxon>Sar</taxon>
        <taxon>Alveolata</taxon>
        <taxon>Apicomplexa</taxon>
        <taxon>Aconoidasida</taxon>
        <taxon>Haemosporida</taxon>
        <taxon>Plasmodiidae</taxon>
        <taxon>Plasmodium</taxon>
        <taxon>Plasmodium (Laverania)</taxon>
    </lineage>
</organism>
<evidence type="ECO:0000313" key="1">
    <source>
        <dbReference type="EMBL" id="ETW37955.1"/>
    </source>
</evidence>
<evidence type="ECO:0000313" key="2">
    <source>
        <dbReference type="Proteomes" id="UP000030708"/>
    </source>
</evidence>
<dbReference type="OrthoDB" id="368993at2759"/>
<dbReference type="EMBL" id="KI926336">
    <property type="protein sequence ID" value="ETW37955.1"/>
    <property type="molecule type" value="Genomic_DNA"/>
</dbReference>
<reference evidence="1 2" key="1">
    <citation type="submission" date="2013-02" db="EMBL/GenBank/DDBJ databases">
        <title>The Genome Annotation of Plasmodium falciparum Tanzania (2000708).</title>
        <authorList>
            <consortium name="The Broad Institute Genome Sequencing Platform"/>
            <consortium name="The Broad Institute Genome Sequencing Center for Infectious Disease"/>
            <person name="Neafsey D."/>
            <person name="Hoffman S."/>
            <person name="Volkman S."/>
            <person name="Rosenthal P."/>
            <person name="Walker B."/>
            <person name="Young S.K."/>
            <person name="Zeng Q."/>
            <person name="Gargeya S."/>
            <person name="Fitzgerald M."/>
            <person name="Haas B."/>
            <person name="Abouelleil A."/>
            <person name="Allen A.W."/>
            <person name="Alvarado L."/>
            <person name="Arachchi H.M."/>
            <person name="Berlin A.M."/>
            <person name="Chapman S.B."/>
            <person name="Gainer-Dewar J."/>
            <person name="Goldberg J."/>
            <person name="Griggs A."/>
            <person name="Gujja S."/>
            <person name="Hansen M."/>
            <person name="Howarth C."/>
            <person name="Imamovic A."/>
            <person name="Ireland A."/>
            <person name="Larimer J."/>
            <person name="McCowan C."/>
            <person name="Murphy C."/>
            <person name="Pearson M."/>
            <person name="Poon T.W."/>
            <person name="Priest M."/>
            <person name="Roberts A."/>
            <person name="Saif S."/>
            <person name="Shea T."/>
            <person name="Sisk P."/>
            <person name="Sykes S."/>
            <person name="Wortman J."/>
            <person name="Nusbaum C."/>
            <person name="Birren B."/>
        </authorList>
    </citation>
    <scope>NUCLEOTIDE SEQUENCE [LARGE SCALE GENOMIC DNA]</scope>
    <source>
        <strain evidence="2">Tanzania (2000708)</strain>
    </source>
</reference>
<dbReference type="eggNOG" id="ENOG502QXMU">
    <property type="taxonomic scope" value="Eukaryota"/>
</dbReference>